<dbReference type="AlphaFoldDB" id="A0A2K8P465"/>
<proteinExistence type="predicted"/>
<gene>
    <name evidence="1" type="ORF">MTABA_v1c03360</name>
</gene>
<keyword evidence="2" id="KW-1185">Reference proteome</keyword>
<organism evidence="1 2">
    <name type="scientific">Mesoplasma tabanidae</name>
    <dbReference type="NCBI Taxonomy" id="219745"/>
    <lineage>
        <taxon>Bacteria</taxon>
        <taxon>Bacillati</taxon>
        <taxon>Mycoplasmatota</taxon>
        <taxon>Mollicutes</taxon>
        <taxon>Entomoplasmatales</taxon>
        <taxon>Entomoplasmataceae</taxon>
        <taxon>Mesoplasma</taxon>
    </lineage>
</organism>
<evidence type="ECO:0000313" key="2">
    <source>
        <dbReference type="Proteomes" id="UP000232223"/>
    </source>
</evidence>
<protein>
    <submittedName>
        <fullName evidence="1">Uncharacterized protein</fullName>
    </submittedName>
</protein>
<dbReference type="RefSeq" id="WP_100679480.1">
    <property type="nucleotide sequence ID" value="NZ_CP024969.1"/>
</dbReference>
<name>A0A2K8P465_9MOLU</name>
<sequence>MLAYKVSIFILSINYWLFETFKKRKDIKYNEKLLSLLAPVTLTVTSASAVISCRTDKPGKTNLVDLATIELDIQISNKINEMIF</sequence>
<dbReference type="KEGG" id="mtab:MTABA_v1c03360"/>
<accession>A0A2K8P465</accession>
<evidence type="ECO:0000313" key="1">
    <source>
        <dbReference type="EMBL" id="ATZ21539.1"/>
    </source>
</evidence>
<reference evidence="1 2" key="1">
    <citation type="submission" date="2017-11" db="EMBL/GenBank/DDBJ databases">
        <title>Genome sequence of Mesoplasma tabanidae BARC 857 (ATCC 49584).</title>
        <authorList>
            <person name="Lo W.-S."/>
            <person name="Kuo C.-H."/>
        </authorList>
    </citation>
    <scope>NUCLEOTIDE SEQUENCE [LARGE SCALE GENOMIC DNA]</scope>
    <source>
        <strain evidence="1 2">BARC 857</strain>
    </source>
</reference>
<dbReference type="EMBL" id="CP024969">
    <property type="protein sequence ID" value="ATZ21539.1"/>
    <property type="molecule type" value="Genomic_DNA"/>
</dbReference>
<dbReference type="Proteomes" id="UP000232223">
    <property type="component" value="Chromosome"/>
</dbReference>